<dbReference type="InterPro" id="IPR043519">
    <property type="entry name" value="NT_sf"/>
</dbReference>
<reference evidence="1 2" key="1">
    <citation type="journal article" date="2016" name="Nat. Commun.">
        <title>Thousands of microbial genomes shed light on interconnected biogeochemical processes in an aquifer system.</title>
        <authorList>
            <person name="Anantharaman K."/>
            <person name="Brown C.T."/>
            <person name="Hug L.A."/>
            <person name="Sharon I."/>
            <person name="Castelle C.J."/>
            <person name="Probst A.J."/>
            <person name="Thomas B.C."/>
            <person name="Singh A."/>
            <person name="Wilkins M.J."/>
            <person name="Karaoz U."/>
            <person name="Brodie E.L."/>
            <person name="Williams K.H."/>
            <person name="Hubbard S.S."/>
            <person name="Banfield J.F."/>
        </authorList>
    </citation>
    <scope>NUCLEOTIDE SEQUENCE [LARGE SCALE GENOMIC DNA]</scope>
</reference>
<evidence type="ECO:0000313" key="2">
    <source>
        <dbReference type="Proteomes" id="UP000178347"/>
    </source>
</evidence>
<comment type="caution">
    <text evidence="1">The sequence shown here is derived from an EMBL/GenBank/DDBJ whole genome shotgun (WGS) entry which is preliminary data.</text>
</comment>
<proteinExistence type="predicted"/>
<dbReference type="InterPro" id="IPR007344">
    <property type="entry name" value="GrpB/CoaE"/>
</dbReference>
<sequence length="172" mass="20107">MLREDQKKWIDHLSDDSKIKIVPFDPSSQEKFEKVKVLIQSKLGNELQIEHRGATSLGISGQDEIDIYIPVPPDEFNKYIKPLTELFGAPRSHYALERARFVTSEAGKHIDVFLINKESVGWIEGLKFENYLKEHLQALEEYRKLKELGDGLSTREYYRRKIEFINDILEKV</sequence>
<dbReference type="STRING" id="1798692.A3G00_04930"/>
<dbReference type="Pfam" id="PF04229">
    <property type="entry name" value="GrpB"/>
    <property type="match status" value="1"/>
</dbReference>
<dbReference type="EMBL" id="MFQN01000025">
    <property type="protein sequence ID" value="OGH74179.1"/>
    <property type="molecule type" value="Genomic_DNA"/>
</dbReference>
<evidence type="ECO:0000313" key="1">
    <source>
        <dbReference type="EMBL" id="OGH74179.1"/>
    </source>
</evidence>
<evidence type="ECO:0008006" key="3">
    <source>
        <dbReference type="Google" id="ProtNLM"/>
    </source>
</evidence>
<gene>
    <name evidence="1" type="ORF">A3G00_04930</name>
</gene>
<organism evidence="1 2">
    <name type="scientific">Candidatus Magasanikbacteria bacterium RIFCSPLOWO2_12_FULL_43_12</name>
    <dbReference type="NCBI Taxonomy" id="1798692"/>
    <lineage>
        <taxon>Bacteria</taxon>
        <taxon>Candidatus Magasanikiibacteriota</taxon>
    </lineage>
</organism>
<dbReference type="Gene3D" id="3.30.460.10">
    <property type="entry name" value="Beta Polymerase, domain 2"/>
    <property type="match status" value="1"/>
</dbReference>
<protein>
    <recommendedName>
        <fullName evidence="3">GrpB family protein</fullName>
    </recommendedName>
</protein>
<dbReference type="PANTHER" id="PTHR34822">
    <property type="entry name" value="GRPB DOMAIN PROTEIN (AFU_ORTHOLOGUE AFUA_1G01530)"/>
    <property type="match status" value="1"/>
</dbReference>
<name>A0A1F6MR87_9BACT</name>
<dbReference type="PANTHER" id="PTHR34822:SF1">
    <property type="entry name" value="GRPB FAMILY PROTEIN"/>
    <property type="match status" value="1"/>
</dbReference>
<dbReference type="Proteomes" id="UP000178347">
    <property type="component" value="Unassembled WGS sequence"/>
</dbReference>
<accession>A0A1F6MR87</accession>
<dbReference type="SUPFAM" id="SSF81301">
    <property type="entry name" value="Nucleotidyltransferase"/>
    <property type="match status" value="1"/>
</dbReference>
<dbReference type="AlphaFoldDB" id="A0A1F6MR87"/>